<feature type="signal peptide" evidence="1">
    <location>
        <begin position="1"/>
        <end position="20"/>
    </location>
</feature>
<dbReference type="Pfam" id="PF03886">
    <property type="entry name" value="ABC_trans_aux"/>
    <property type="match status" value="1"/>
</dbReference>
<evidence type="ECO:0000313" key="4">
    <source>
        <dbReference type="Proteomes" id="UP000657372"/>
    </source>
</evidence>
<reference evidence="3 4" key="1">
    <citation type="submission" date="2020-11" db="EMBL/GenBank/DDBJ databases">
        <title>WGS of Herminiimonas contaminans strain Marseille-Q4544 isolated from planarians Schmidtea mediterranea.</title>
        <authorList>
            <person name="Kangale L."/>
        </authorList>
    </citation>
    <scope>NUCLEOTIDE SEQUENCE [LARGE SCALE GENOMIC DNA]</scope>
    <source>
        <strain evidence="3 4">Marseille-Q4544</strain>
    </source>
</reference>
<evidence type="ECO:0000256" key="1">
    <source>
        <dbReference type="SAM" id="SignalP"/>
    </source>
</evidence>
<organism evidence="3 4">
    <name type="scientific">Herminiimonas contaminans</name>
    <dbReference type="NCBI Taxonomy" id="1111140"/>
    <lineage>
        <taxon>Bacteria</taxon>
        <taxon>Pseudomonadati</taxon>
        <taxon>Pseudomonadota</taxon>
        <taxon>Betaproteobacteria</taxon>
        <taxon>Burkholderiales</taxon>
        <taxon>Oxalobacteraceae</taxon>
        <taxon>Herminiimonas</taxon>
    </lineage>
</organism>
<gene>
    <name evidence="3" type="ORF">IXC47_12740</name>
</gene>
<keyword evidence="1" id="KW-0732">Signal</keyword>
<dbReference type="Gene3D" id="3.40.50.10610">
    <property type="entry name" value="ABC-type transport auxiliary lipoprotein component"/>
    <property type="match status" value="1"/>
</dbReference>
<name>A0ABS0EV03_9BURK</name>
<evidence type="ECO:0000259" key="2">
    <source>
        <dbReference type="Pfam" id="PF03886"/>
    </source>
</evidence>
<feature type="chain" id="PRO_5045835439" evidence="1">
    <location>
        <begin position="21"/>
        <end position="201"/>
    </location>
</feature>
<dbReference type="RefSeq" id="WP_175624778.1">
    <property type="nucleotide sequence ID" value="NZ_JADOEL010000010.1"/>
</dbReference>
<accession>A0ABS0EV03</accession>
<dbReference type="InterPro" id="IPR005586">
    <property type="entry name" value="ABC_trans_aux"/>
</dbReference>
<dbReference type="SUPFAM" id="SSF159594">
    <property type="entry name" value="XCC0632-like"/>
    <property type="match status" value="1"/>
</dbReference>
<sequence>MTIARRLLITLALASSAVLAGCVGNTSAPALYDLGPLKAQATQNANLPAISVADVVAPSWLDTPMMFYRLNYANGQQPRPYAGSQWAMPPAELLEQRLKTRLSQAGGIVVPADNGAANLPILRIELDDFSQSFDSAQHSTISIAMRASLFDGRNLRAQKMFSRQLPTASADAQGGAAALAAASDDIINEIAAWLSTVATKK</sequence>
<proteinExistence type="predicted"/>
<feature type="domain" description="ABC-type transport auxiliary lipoprotein component" evidence="2">
    <location>
        <begin position="32"/>
        <end position="191"/>
    </location>
</feature>
<comment type="caution">
    <text evidence="3">The sequence shown here is derived from an EMBL/GenBank/DDBJ whole genome shotgun (WGS) entry which is preliminary data.</text>
</comment>
<dbReference type="Proteomes" id="UP000657372">
    <property type="component" value="Unassembled WGS sequence"/>
</dbReference>
<dbReference type="PROSITE" id="PS51257">
    <property type="entry name" value="PROKAR_LIPOPROTEIN"/>
    <property type="match status" value="1"/>
</dbReference>
<dbReference type="EMBL" id="JADOEL010000010">
    <property type="protein sequence ID" value="MBF8178549.1"/>
    <property type="molecule type" value="Genomic_DNA"/>
</dbReference>
<keyword evidence="4" id="KW-1185">Reference proteome</keyword>
<evidence type="ECO:0000313" key="3">
    <source>
        <dbReference type="EMBL" id="MBF8178549.1"/>
    </source>
</evidence>
<protein>
    <submittedName>
        <fullName evidence="3">Membrane integrity-associated transporter subunit PqiC</fullName>
    </submittedName>
</protein>